<organism evidence="8 9">
    <name type="scientific">Rickenella mellea</name>
    <dbReference type="NCBI Taxonomy" id="50990"/>
    <lineage>
        <taxon>Eukaryota</taxon>
        <taxon>Fungi</taxon>
        <taxon>Dikarya</taxon>
        <taxon>Basidiomycota</taxon>
        <taxon>Agaricomycotina</taxon>
        <taxon>Agaricomycetes</taxon>
        <taxon>Hymenochaetales</taxon>
        <taxon>Rickenellaceae</taxon>
        <taxon>Rickenella</taxon>
    </lineage>
</organism>
<dbReference type="InterPro" id="IPR014017">
    <property type="entry name" value="DNA_helicase_UvrD-like_C"/>
</dbReference>
<dbReference type="VEuPathDB" id="FungiDB:BD410DRAFT_842137"/>
<feature type="region of interest" description="Disordered" evidence="6">
    <location>
        <begin position="149"/>
        <end position="183"/>
    </location>
</feature>
<keyword evidence="2 5" id="KW-0378">Hydrolase</keyword>
<sequence length="2149" mass="245404">MRRDSVSTRIAGRNGRGSRLDMNKFAAESLDTGPGLQNALAHLEDVCFNTNVGDVISCILEKPKLFEFILSSTENCALDRYLLDSFPANSVAFGDSVFPNVLQTLCISTLALTPDEHVLTLQNSRLQAVQLTLPILNAISQAEFRSEREIEHAVPTSPTSPTRKRFSQRAKKQARRTTQGPHLDVKHFQIYERHIRSIPIPTTCEEAVELETSLLRDLKEILKTYIDMLRDTQHYEVIKESFIRPVGAADPSQDEDHDVTQNSDQQPTETPNETANETTWADPAVQKMQAALYCDSPQDFGEWQILLASSAANDLRKRRKDGKIFEIILRKLRDLSHGHFSNDNQKRLNGPSNEVPIYEAKMTGDTRLIYQVDCIPKWGSEGESIRVFGIYTHAQMDGNRLWSQIGSHLSEKRGAEYRRRCLSRKRPANARSTPNVYTPDAWPSIAQCSSDAGPQFSLPPADLASIHDLLVLEKYISFSQVLLDGILADKNLSHIFNLSAQENAVIFHTSSSYVIGRSGTGKTTTMLFKMIGLERSSAQFHRSSTKIRQVFVTRSKILTERVDDFFRKLLTSVSLVPQSYAQLRTESRPRRMLTDIGDDHTRKSHLPERYSELADEHFPLFVTFDHLIELLEADMFVQGRAYDQRGVGSSSLPFRIFRNHYWPHFPQDLTAGLDPTLVFNEILGIIEGSGQVVMSGQRFLDKHSYKSLSQRSYSSLAGERDRIYGIFERYLKIKSLRKEHDAADRTYVVLQSLQENGLKGTMIDYLYVDEVQDNLLIDTLLLRSVCNNPHGLFWAGDTAQTISAGSLFRFQDLKHYMYTVEASQHGSNVQPTTFHLTTNYRSHGGIINCADAIVELLYKFWPYSVDRLRKEVGIVDGVKPVFFSGWEYNSMDLQHFLFGERENTIEFGTRQCWYFRTTHHFLSLMFIRGILVRDDEARTQLETHVGTNGIIFTLYESKGLEFDDVLLYDFFDDAVMDASRWRVVLNGIKPESSTFRAPAFNEVRHAAVCSELKFLYVAVTRARKNLWIIEHSLSGEPMKCFWDSKGLIQICKPGMEVPHIAVDDSTQQDWQDQGWEYFNLRKFAAAMQCFRNAKLPLETAVAKAYHLRDKANMTFDDGFDARNDFITAGRAFLECAQMPQSQESLEHFCLAGECFAKGGHHGSAASAYLQAKEFTLSAQQYRDAGLFDDVVKVIRDHTDEVDAEIADKLLNVARFHYLHRKELGKAKSLFKTVEDELEFAEENELDDARTEVLKSDGRFVDAAEAHLGEGQYLKALDIMQQIHLEDKAVFGKKMAHLVLKGLWQLVPLMSVPLHQDKTQHAFVEVAQQLDKVAMAEMDRTELSVLVAIASNDIQSLIRQRHSLQAHRRHAHLLVLALDRVFDDTSFIKDASSEDLPRILETFLAYAQSLRELAFVQQPQSDIRIQKLLGMGATDCSDVKLWARSHIREFLTNQGFIFDDPFSERIIVQGSHISTAIKNILLDRLCNRVLAESEAWLKTRFSDPCFHHLIYDHCGHEHCARDHLTKSGLTEGWYNKRLRVYLLQVSIFQTLDSTLERNDQLRQRRFLLSRLFDAVNPIYFGLGSSSQLQRQFDIGEGEALCYAKELLKDDIYSLKTAYRGFLTSFTQASMLAFDLDDQHSDYIWSTPCNNIEFPPVLLMSERGFYIVHDLLSFFSGSEYGLVRGISFLGHVIEKRPEIQMDANTFIHLIERICGSVAFARKRFHGSLHNLMLPRSWLRRLLKSINVMRCNIGHVRRLSTKLMELMRDFAWQSERDFMHFRGKMPIYPPFKWLFLTRICTALCLIGYNVNNYELRQEIWLAITSLPRINYVPLYCDYVRARRWSDLAAAVRHAASGVPLDGMIHLMEARSMRGPFLAYPGTTLVVYKEMSDIPKQLGFDEEFGHVPEPQSSQTSSDTSVTQAEMASVEEASIYDSDEDQEIEHAEDASENRDGARDTWEDNVPINSRPDPTEAEHNAARIIQDVYRRTILKWRQPEDGDARNAVFDSPIAYYRACRKTVESAGGSNKLYKKLFLGPLPHALVCIEAIQRKAQVIKEEAKLKCSTDHQVYEETQEILTTMNRVRKEAISLQKILAPSSSFHQSGDADSLRGYVARLPVLMDKIGMDEFEKYKRDVQIALKGVTVAASRRQMN</sequence>
<dbReference type="SUPFAM" id="SSF52540">
    <property type="entry name" value="P-loop containing nucleoside triphosphate hydrolases"/>
    <property type="match status" value="1"/>
</dbReference>
<evidence type="ECO:0000256" key="5">
    <source>
        <dbReference type="PROSITE-ProRule" id="PRU00560"/>
    </source>
</evidence>
<dbReference type="PROSITE" id="PS51198">
    <property type="entry name" value="UVRD_HELICASE_ATP_BIND"/>
    <property type="match status" value="1"/>
</dbReference>
<dbReference type="InterPro" id="IPR027417">
    <property type="entry name" value="P-loop_NTPase"/>
</dbReference>
<reference evidence="8 9" key="1">
    <citation type="submission" date="2018-06" db="EMBL/GenBank/DDBJ databases">
        <title>A transcriptomic atlas of mushroom development highlights an independent origin of complex multicellularity.</title>
        <authorList>
            <consortium name="DOE Joint Genome Institute"/>
            <person name="Krizsan K."/>
            <person name="Almasi E."/>
            <person name="Merenyi Z."/>
            <person name="Sahu N."/>
            <person name="Viragh M."/>
            <person name="Koszo T."/>
            <person name="Mondo S."/>
            <person name="Kiss B."/>
            <person name="Balint B."/>
            <person name="Kues U."/>
            <person name="Barry K."/>
            <person name="Hegedus J.C."/>
            <person name="Henrissat B."/>
            <person name="Johnson J."/>
            <person name="Lipzen A."/>
            <person name="Ohm R."/>
            <person name="Nagy I."/>
            <person name="Pangilinan J."/>
            <person name="Yan J."/>
            <person name="Xiong Y."/>
            <person name="Grigoriev I.V."/>
            <person name="Hibbett D.S."/>
            <person name="Nagy L.G."/>
        </authorList>
    </citation>
    <scope>NUCLEOTIDE SEQUENCE [LARGE SCALE GENOMIC DNA]</scope>
    <source>
        <strain evidence="8 9">SZMC22713</strain>
    </source>
</reference>
<keyword evidence="3 5" id="KW-0347">Helicase</keyword>
<feature type="region of interest" description="Disordered" evidence="6">
    <location>
        <begin position="247"/>
        <end position="278"/>
    </location>
</feature>
<evidence type="ECO:0000256" key="4">
    <source>
        <dbReference type="ARBA" id="ARBA00022840"/>
    </source>
</evidence>
<evidence type="ECO:0000256" key="3">
    <source>
        <dbReference type="ARBA" id="ARBA00022806"/>
    </source>
</evidence>
<evidence type="ECO:0000256" key="6">
    <source>
        <dbReference type="SAM" id="MobiDB-lite"/>
    </source>
</evidence>
<dbReference type="STRING" id="50990.A0A4Y7PVJ2"/>
<dbReference type="OrthoDB" id="3156807at2759"/>
<evidence type="ECO:0000313" key="9">
    <source>
        <dbReference type="Proteomes" id="UP000294933"/>
    </source>
</evidence>
<keyword evidence="4 5" id="KW-0067">ATP-binding</keyword>
<dbReference type="GO" id="GO:0016787">
    <property type="term" value="F:hydrolase activity"/>
    <property type="evidence" value="ECO:0007669"/>
    <property type="project" value="UniProtKB-UniRule"/>
</dbReference>
<dbReference type="GO" id="GO:0004386">
    <property type="term" value="F:helicase activity"/>
    <property type="evidence" value="ECO:0007669"/>
    <property type="project" value="UniProtKB-UniRule"/>
</dbReference>
<feature type="compositionally biased region" description="Low complexity" evidence="6">
    <location>
        <begin position="267"/>
        <end position="278"/>
    </location>
</feature>
<dbReference type="InterPro" id="IPR039904">
    <property type="entry name" value="TRANK1"/>
</dbReference>
<feature type="compositionally biased region" description="Basic and acidic residues" evidence="6">
    <location>
        <begin position="1939"/>
        <end position="1956"/>
    </location>
</feature>
<dbReference type="Gene3D" id="3.40.50.300">
    <property type="entry name" value="P-loop containing nucleotide triphosphate hydrolases"/>
    <property type="match status" value="2"/>
</dbReference>
<dbReference type="PANTHER" id="PTHR21529">
    <property type="entry name" value="MAMMARY TURMOR VIRUS RECEPTOR HOMOLOG 1, 2 MTVR1, 2"/>
    <property type="match status" value="1"/>
</dbReference>
<dbReference type="Proteomes" id="UP000294933">
    <property type="component" value="Unassembled WGS sequence"/>
</dbReference>
<protein>
    <recommendedName>
        <fullName evidence="7">UvrD-like helicase ATP-binding domain-containing protein</fullName>
    </recommendedName>
</protein>
<evidence type="ECO:0000256" key="1">
    <source>
        <dbReference type="ARBA" id="ARBA00022741"/>
    </source>
</evidence>
<keyword evidence="1 5" id="KW-0547">Nucleotide-binding</keyword>
<gene>
    <name evidence="8" type="ORF">BD410DRAFT_842137</name>
</gene>
<feature type="binding site" evidence="5">
    <location>
        <begin position="516"/>
        <end position="523"/>
    </location>
    <ligand>
        <name>ATP</name>
        <dbReference type="ChEBI" id="CHEBI:30616"/>
    </ligand>
</feature>
<feature type="domain" description="UvrD-like helicase ATP-binding" evidence="7">
    <location>
        <begin position="495"/>
        <end position="843"/>
    </location>
</feature>
<feature type="compositionally biased region" description="Low complexity" evidence="6">
    <location>
        <begin position="1907"/>
        <end position="1919"/>
    </location>
</feature>
<dbReference type="EMBL" id="ML170197">
    <property type="protein sequence ID" value="TDL19417.1"/>
    <property type="molecule type" value="Genomic_DNA"/>
</dbReference>
<accession>A0A4Y7PVJ2</accession>
<proteinExistence type="predicted"/>
<feature type="compositionally biased region" description="Basic residues" evidence="6">
    <location>
        <begin position="162"/>
        <end position="175"/>
    </location>
</feature>
<dbReference type="PANTHER" id="PTHR21529:SF4">
    <property type="entry name" value="TPR AND ANKYRIN REPEAT-CONTAINING PROTEIN 1"/>
    <property type="match status" value="1"/>
</dbReference>
<dbReference type="GO" id="GO:0005524">
    <property type="term" value="F:ATP binding"/>
    <property type="evidence" value="ECO:0007669"/>
    <property type="project" value="UniProtKB-UniRule"/>
</dbReference>
<keyword evidence="9" id="KW-1185">Reference proteome</keyword>
<evidence type="ECO:0000256" key="2">
    <source>
        <dbReference type="ARBA" id="ARBA00022801"/>
    </source>
</evidence>
<evidence type="ECO:0000313" key="8">
    <source>
        <dbReference type="EMBL" id="TDL19417.1"/>
    </source>
</evidence>
<dbReference type="Pfam" id="PF13361">
    <property type="entry name" value="UvrD_C"/>
    <property type="match status" value="1"/>
</dbReference>
<feature type="region of interest" description="Disordered" evidence="6">
    <location>
        <begin position="1897"/>
        <end position="1974"/>
    </location>
</feature>
<dbReference type="InterPro" id="IPR014016">
    <property type="entry name" value="UvrD-like_ATP-bd"/>
</dbReference>
<name>A0A4Y7PVJ2_9AGAM</name>
<evidence type="ECO:0000259" key="7">
    <source>
        <dbReference type="PROSITE" id="PS51198"/>
    </source>
</evidence>